<gene>
    <name evidence="1" type="ORF">ANIA_10142</name>
</gene>
<dbReference type="InParanoid" id="C8VU69"/>
<proteinExistence type="predicted"/>
<sequence>MGGGGKIPYVPQGSLVSRRRLVRSARELEGQYRYYRRGDAWNSRCSLEHQCRTRIPGQDARAGQVLPKSILEQADYRTREATGRQKRIIRTCGKTKKTAGKAMVWQGLCSIIMRAVRQ</sequence>
<reference evidence="2" key="2">
    <citation type="journal article" date="2009" name="Fungal Genet. Biol.">
        <title>The 2008 update of the Aspergillus nidulans genome annotation: a community effort.</title>
        <authorList>
            <person name="Wortman J.R."/>
            <person name="Gilsenan J.M."/>
            <person name="Joardar V."/>
            <person name="Deegan J."/>
            <person name="Clutterbuck J."/>
            <person name="Andersen M.R."/>
            <person name="Archer D."/>
            <person name="Bencina M."/>
            <person name="Braus G."/>
            <person name="Coutinho P."/>
            <person name="von Dohren H."/>
            <person name="Doonan J."/>
            <person name="Driessen A.J."/>
            <person name="Durek P."/>
            <person name="Espeso E."/>
            <person name="Fekete E."/>
            <person name="Flipphi M."/>
            <person name="Estrada C.G."/>
            <person name="Geysens S."/>
            <person name="Goldman G."/>
            <person name="de Groot P.W."/>
            <person name="Hansen K."/>
            <person name="Harris S.D."/>
            <person name="Heinekamp T."/>
            <person name="Helmstaedt K."/>
            <person name="Henrissat B."/>
            <person name="Hofmann G."/>
            <person name="Homan T."/>
            <person name="Horio T."/>
            <person name="Horiuchi H."/>
            <person name="James S."/>
            <person name="Jones M."/>
            <person name="Karaffa L."/>
            <person name="Karanyi Z."/>
            <person name="Kato M."/>
            <person name="Keller N."/>
            <person name="Kelly D.E."/>
            <person name="Kiel J.A."/>
            <person name="Kim J.M."/>
            <person name="van der Klei I.J."/>
            <person name="Klis F.M."/>
            <person name="Kovalchuk A."/>
            <person name="Krasevec N."/>
            <person name="Kubicek C.P."/>
            <person name="Liu B."/>
            <person name="Maccabe A."/>
            <person name="Meyer V."/>
            <person name="Mirabito P."/>
            <person name="Miskei M."/>
            <person name="Mos M."/>
            <person name="Mullins J."/>
            <person name="Nelson D.R."/>
            <person name="Nielsen J."/>
            <person name="Oakley B.R."/>
            <person name="Osmani S.A."/>
            <person name="Pakula T."/>
            <person name="Paszewski A."/>
            <person name="Paulsen I."/>
            <person name="Pilsyk S."/>
            <person name="Pocsi I."/>
            <person name="Punt P.J."/>
            <person name="Ram A.F."/>
            <person name="Ren Q."/>
            <person name="Robellet X."/>
            <person name="Robson G."/>
            <person name="Seiboth B."/>
            <person name="van Solingen P."/>
            <person name="Specht T."/>
            <person name="Sun J."/>
            <person name="Taheri-Talesh N."/>
            <person name="Takeshita N."/>
            <person name="Ussery D."/>
            <person name="vanKuyk P.A."/>
            <person name="Visser H."/>
            <person name="van de Vondervoort P.J."/>
            <person name="de Vries R.P."/>
            <person name="Walton J."/>
            <person name="Xiang X."/>
            <person name="Xiong Y."/>
            <person name="Zeng A.P."/>
            <person name="Brandt B.W."/>
            <person name="Cornell M.J."/>
            <person name="van den Hondel C.A."/>
            <person name="Visser J."/>
            <person name="Oliver S.G."/>
            <person name="Turner G."/>
        </authorList>
    </citation>
    <scope>GENOME REANNOTATION</scope>
    <source>
        <strain evidence="2">FGSC A4 / ATCC 38163 / CBS 112.46 / NRRL 194 / M139</strain>
    </source>
</reference>
<dbReference type="HOGENOM" id="CLU_2073125_0_0_1"/>
<reference evidence="2" key="1">
    <citation type="journal article" date="2005" name="Nature">
        <title>Sequencing of Aspergillus nidulans and comparative analysis with A. fumigatus and A. oryzae.</title>
        <authorList>
            <person name="Galagan J.E."/>
            <person name="Calvo S.E."/>
            <person name="Cuomo C."/>
            <person name="Ma L.J."/>
            <person name="Wortman J.R."/>
            <person name="Batzoglou S."/>
            <person name="Lee S.I."/>
            <person name="Basturkmen M."/>
            <person name="Spevak C.C."/>
            <person name="Clutterbuck J."/>
            <person name="Kapitonov V."/>
            <person name="Jurka J."/>
            <person name="Scazzocchio C."/>
            <person name="Farman M."/>
            <person name="Butler J."/>
            <person name="Purcell S."/>
            <person name="Harris S."/>
            <person name="Braus G.H."/>
            <person name="Draht O."/>
            <person name="Busch S."/>
            <person name="D'Enfert C."/>
            <person name="Bouchier C."/>
            <person name="Goldman G.H."/>
            <person name="Bell-Pedersen D."/>
            <person name="Griffiths-Jones S."/>
            <person name="Doonan J.H."/>
            <person name="Yu J."/>
            <person name="Vienken K."/>
            <person name="Pain A."/>
            <person name="Freitag M."/>
            <person name="Selker E.U."/>
            <person name="Archer D.B."/>
            <person name="Penalva M.A."/>
            <person name="Oakley B.R."/>
            <person name="Momany M."/>
            <person name="Tanaka T."/>
            <person name="Kumagai T."/>
            <person name="Asai K."/>
            <person name="Machida M."/>
            <person name="Nierman W.C."/>
            <person name="Denning D.W."/>
            <person name="Caddick M."/>
            <person name="Hynes M."/>
            <person name="Paoletti M."/>
            <person name="Fischer R."/>
            <person name="Miller B."/>
            <person name="Dyer P."/>
            <person name="Sachs M.S."/>
            <person name="Osmani S.A."/>
            <person name="Birren B.W."/>
        </authorList>
    </citation>
    <scope>NUCLEOTIDE SEQUENCE [LARGE SCALE GENOMIC DNA]</scope>
    <source>
        <strain evidence="2">FGSC A4 / ATCC 38163 / CBS 112.46 / NRRL 194 / M139</strain>
    </source>
</reference>
<dbReference type="KEGG" id="ani:ANIA_10142"/>
<protein>
    <submittedName>
        <fullName evidence="1">Uncharacterized protein</fullName>
    </submittedName>
</protein>
<dbReference type="EMBL" id="BN001308">
    <property type="protein sequence ID" value="CBF88367.1"/>
    <property type="molecule type" value="Genomic_DNA"/>
</dbReference>
<name>C8VU69_EMENI</name>
<dbReference type="GeneID" id="74896229"/>
<evidence type="ECO:0000313" key="2">
    <source>
        <dbReference type="Proteomes" id="UP000000560"/>
    </source>
</evidence>
<accession>C8VU69</accession>
<dbReference type="VEuPathDB" id="FungiDB:AN10142"/>
<keyword evidence="2" id="KW-1185">Reference proteome</keyword>
<organism evidence="1 2">
    <name type="scientific">Emericella nidulans (strain FGSC A4 / ATCC 38163 / CBS 112.46 / NRRL 194 / M139)</name>
    <name type="common">Aspergillus nidulans</name>
    <dbReference type="NCBI Taxonomy" id="227321"/>
    <lineage>
        <taxon>Eukaryota</taxon>
        <taxon>Fungi</taxon>
        <taxon>Dikarya</taxon>
        <taxon>Ascomycota</taxon>
        <taxon>Pezizomycotina</taxon>
        <taxon>Eurotiomycetes</taxon>
        <taxon>Eurotiomycetidae</taxon>
        <taxon>Eurotiales</taxon>
        <taxon>Aspergillaceae</taxon>
        <taxon>Aspergillus</taxon>
        <taxon>Aspergillus subgen. Nidulantes</taxon>
    </lineage>
</organism>
<dbReference type="Proteomes" id="UP000000560">
    <property type="component" value="Chromosome VIII"/>
</dbReference>
<dbReference type="RefSeq" id="XP_050469092.1">
    <property type="nucleotide sequence ID" value="XM_050613263.1"/>
</dbReference>
<dbReference type="AlphaFoldDB" id="C8VU69"/>
<evidence type="ECO:0000313" key="1">
    <source>
        <dbReference type="EMBL" id="CBF88367.1"/>
    </source>
</evidence>